<comment type="caution">
    <text evidence="2">The sequence shown here is derived from an EMBL/GenBank/DDBJ whole genome shotgun (WGS) entry which is preliminary data.</text>
</comment>
<feature type="compositionally biased region" description="Polar residues" evidence="1">
    <location>
        <begin position="106"/>
        <end position="136"/>
    </location>
</feature>
<evidence type="ECO:0000313" key="3">
    <source>
        <dbReference type="Proteomes" id="UP000266841"/>
    </source>
</evidence>
<sequence length="198" mass="21859">MRAAISTVMGQGKTAETYTLGAGDPCMCGLWRRQNIDDTRQSAQSARWAKADEVLVLVVGEDPVKSWVVEEHTTRSVYVCGGAMREANHTPARRLLLCDDNNNAISTTSSPRSWQKSGTTQHDQRFNSSDDVSLTSARGHETGVMRSRSTTPAMRWAVRFRSSGSTIWTIWCYHVNDAHDGAFRRASPVKAQGGEGRL</sequence>
<gene>
    <name evidence="2" type="ORF">THAOC_11956</name>
</gene>
<reference evidence="2 3" key="1">
    <citation type="journal article" date="2012" name="Genome Biol.">
        <title>Genome and low-iron response of an oceanic diatom adapted to chronic iron limitation.</title>
        <authorList>
            <person name="Lommer M."/>
            <person name="Specht M."/>
            <person name="Roy A.S."/>
            <person name="Kraemer L."/>
            <person name="Andreson R."/>
            <person name="Gutowska M.A."/>
            <person name="Wolf J."/>
            <person name="Bergner S.V."/>
            <person name="Schilhabel M.B."/>
            <person name="Klostermeier U.C."/>
            <person name="Beiko R.G."/>
            <person name="Rosenstiel P."/>
            <person name="Hippler M."/>
            <person name="Laroche J."/>
        </authorList>
    </citation>
    <scope>NUCLEOTIDE SEQUENCE [LARGE SCALE GENOMIC DNA]</scope>
    <source>
        <strain evidence="2 3">CCMP1005</strain>
    </source>
</reference>
<name>K0SL41_THAOC</name>
<proteinExistence type="predicted"/>
<evidence type="ECO:0000313" key="2">
    <source>
        <dbReference type="EMBL" id="EJK67058.1"/>
    </source>
</evidence>
<keyword evidence="3" id="KW-1185">Reference proteome</keyword>
<dbReference type="AlphaFoldDB" id="K0SL41"/>
<organism evidence="2 3">
    <name type="scientific">Thalassiosira oceanica</name>
    <name type="common">Marine diatom</name>
    <dbReference type="NCBI Taxonomy" id="159749"/>
    <lineage>
        <taxon>Eukaryota</taxon>
        <taxon>Sar</taxon>
        <taxon>Stramenopiles</taxon>
        <taxon>Ochrophyta</taxon>
        <taxon>Bacillariophyta</taxon>
        <taxon>Coscinodiscophyceae</taxon>
        <taxon>Thalassiosirophycidae</taxon>
        <taxon>Thalassiosirales</taxon>
        <taxon>Thalassiosiraceae</taxon>
        <taxon>Thalassiosira</taxon>
    </lineage>
</organism>
<feature type="region of interest" description="Disordered" evidence="1">
    <location>
        <begin position="106"/>
        <end position="148"/>
    </location>
</feature>
<accession>K0SL41</accession>
<dbReference type="Proteomes" id="UP000266841">
    <property type="component" value="Unassembled WGS sequence"/>
</dbReference>
<dbReference type="EMBL" id="AGNL01013723">
    <property type="protein sequence ID" value="EJK67058.1"/>
    <property type="molecule type" value="Genomic_DNA"/>
</dbReference>
<protein>
    <submittedName>
        <fullName evidence="2">Uncharacterized protein</fullName>
    </submittedName>
</protein>
<evidence type="ECO:0000256" key="1">
    <source>
        <dbReference type="SAM" id="MobiDB-lite"/>
    </source>
</evidence>